<reference evidence="2" key="1">
    <citation type="journal article" date="2022" name="bioRxiv">
        <title>Sequencing and chromosome-scale assembly of the giantPleurodeles waltlgenome.</title>
        <authorList>
            <person name="Brown T."/>
            <person name="Elewa A."/>
            <person name="Iarovenko S."/>
            <person name="Subramanian E."/>
            <person name="Araus A.J."/>
            <person name="Petzold A."/>
            <person name="Susuki M."/>
            <person name="Suzuki K.-i.T."/>
            <person name="Hayashi T."/>
            <person name="Toyoda A."/>
            <person name="Oliveira C."/>
            <person name="Osipova E."/>
            <person name="Leigh N.D."/>
            <person name="Simon A."/>
            <person name="Yun M.H."/>
        </authorList>
    </citation>
    <scope>NUCLEOTIDE SEQUENCE</scope>
    <source>
        <strain evidence="2">20211129_DDA</strain>
        <tissue evidence="2">Liver</tissue>
    </source>
</reference>
<dbReference type="AlphaFoldDB" id="A0AAV7SHX6"/>
<dbReference type="Proteomes" id="UP001066276">
    <property type="component" value="Chromosome 4_2"/>
</dbReference>
<feature type="region of interest" description="Disordered" evidence="1">
    <location>
        <begin position="33"/>
        <end position="80"/>
    </location>
</feature>
<proteinExistence type="predicted"/>
<organism evidence="2 3">
    <name type="scientific">Pleurodeles waltl</name>
    <name type="common">Iberian ribbed newt</name>
    <dbReference type="NCBI Taxonomy" id="8319"/>
    <lineage>
        <taxon>Eukaryota</taxon>
        <taxon>Metazoa</taxon>
        <taxon>Chordata</taxon>
        <taxon>Craniata</taxon>
        <taxon>Vertebrata</taxon>
        <taxon>Euteleostomi</taxon>
        <taxon>Amphibia</taxon>
        <taxon>Batrachia</taxon>
        <taxon>Caudata</taxon>
        <taxon>Salamandroidea</taxon>
        <taxon>Salamandridae</taxon>
        <taxon>Pleurodelinae</taxon>
        <taxon>Pleurodeles</taxon>
    </lineage>
</organism>
<protein>
    <submittedName>
        <fullName evidence="2">Uncharacterized protein</fullName>
    </submittedName>
</protein>
<gene>
    <name evidence="2" type="ORF">NDU88_004140</name>
</gene>
<evidence type="ECO:0000313" key="3">
    <source>
        <dbReference type="Proteomes" id="UP001066276"/>
    </source>
</evidence>
<feature type="compositionally biased region" description="Basic and acidic residues" evidence="1">
    <location>
        <begin position="68"/>
        <end position="80"/>
    </location>
</feature>
<comment type="caution">
    <text evidence="2">The sequence shown here is derived from an EMBL/GenBank/DDBJ whole genome shotgun (WGS) entry which is preliminary data.</text>
</comment>
<sequence length="80" mass="9139">MECRSADACEHEKNNIGNSVIRIPEYIPKRSKEEETIAEAGNPDIRVPDSLKSEDGLRSRRVLQQETPRTETSEETRQGR</sequence>
<feature type="compositionally biased region" description="Basic and acidic residues" evidence="1">
    <location>
        <begin position="46"/>
        <end position="58"/>
    </location>
</feature>
<dbReference type="EMBL" id="JANPWB010000008">
    <property type="protein sequence ID" value="KAJ1163686.1"/>
    <property type="molecule type" value="Genomic_DNA"/>
</dbReference>
<evidence type="ECO:0000256" key="1">
    <source>
        <dbReference type="SAM" id="MobiDB-lite"/>
    </source>
</evidence>
<name>A0AAV7SHX6_PLEWA</name>
<keyword evidence="3" id="KW-1185">Reference proteome</keyword>
<evidence type="ECO:0000313" key="2">
    <source>
        <dbReference type="EMBL" id="KAJ1163686.1"/>
    </source>
</evidence>
<accession>A0AAV7SHX6</accession>